<keyword evidence="2" id="KW-1185">Reference proteome</keyword>
<organism evidence="1 2">
    <name type="scientific">Microterricola viridarii</name>
    <dbReference type="NCBI Taxonomy" id="412690"/>
    <lineage>
        <taxon>Bacteria</taxon>
        <taxon>Bacillati</taxon>
        <taxon>Actinomycetota</taxon>
        <taxon>Actinomycetes</taxon>
        <taxon>Micrococcales</taxon>
        <taxon>Microbacteriaceae</taxon>
        <taxon>Microterricola</taxon>
    </lineage>
</organism>
<dbReference type="Proteomes" id="UP000181956">
    <property type="component" value="Chromosome I"/>
</dbReference>
<dbReference type="InterPro" id="IPR023393">
    <property type="entry name" value="START-like_dom_sf"/>
</dbReference>
<protein>
    <submittedName>
        <fullName evidence="1">Ligand-binding SRPBCC domain-containing protein</fullName>
    </submittedName>
</protein>
<sequence length="150" mass="16184">MPTIEESVIIARPPQEVFDFVSTPANTAVWDSSVVASEQQGDGPFAEGTRTRGTSKIMGRRFDWTVEATEYDPPNRVTNTSVEGPMSFVVTSSVEAVDGGSRYTYRIDAASGLGGVFGRMADPFIQRAQARTVRANLETLAELLAEHPAG</sequence>
<dbReference type="RefSeq" id="WP_083363729.1">
    <property type="nucleotide sequence ID" value="NZ_LT629742.1"/>
</dbReference>
<evidence type="ECO:0000313" key="1">
    <source>
        <dbReference type="EMBL" id="SDS61120.1"/>
    </source>
</evidence>
<evidence type="ECO:0000313" key="2">
    <source>
        <dbReference type="Proteomes" id="UP000181956"/>
    </source>
</evidence>
<proteinExistence type="predicted"/>
<accession>A0A1H1TLL2</accession>
<dbReference type="InterPro" id="IPR019587">
    <property type="entry name" value="Polyketide_cyclase/dehydratase"/>
</dbReference>
<dbReference type="STRING" id="412690.SAMN04489834_1797"/>
<dbReference type="Pfam" id="PF10604">
    <property type="entry name" value="Polyketide_cyc2"/>
    <property type="match status" value="1"/>
</dbReference>
<dbReference type="EMBL" id="LT629742">
    <property type="protein sequence ID" value="SDS61120.1"/>
    <property type="molecule type" value="Genomic_DNA"/>
</dbReference>
<reference evidence="2" key="1">
    <citation type="submission" date="2016-10" db="EMBL/GenBank/DDBJ databases">
        <authorList>
            <person name="Varghese N."/>
            <person name="Submissions S."/>
        </authorList>
    </citation>
    <scope>NUCLEOTIDE SEQUENCE [LARGE SCALE GENOMIC DNA]</scope>
    <source>
        <strain evidence="2">DSM 21772</strain>
    </source>
</reference>
<dbReference type="AlphaFoldDB" id="A0A1H1TLL2"/>
<name>A0A1H1TLL2_9MICO</name>
<dbReference type="OrthoDB" id="5951835at2"/>
<gene>
    <name evidence="1" type="ORF">SAMN04489834_1797</name>
</gene>
<dbReference type="SUPFAM" id="SSF55961">
    <property type="entry name" value="Bet v1-like"/>
    <property type="match status" value="1"/>
</dbReference>
<dbReference type="Gene3D" id="3.30.530.20">
    <property type="match status" value="1"/>
</dbReference>